<dbReference type="AlphaFoldDB" id="A0A392SYE6"/>
<accession>A0A392SYE6</accession>
<keyword evidence="2" id="KW-1185">Reference proteome</keyword>
<dbReference type="Proteomes" id="UP000265520">
    <property type="component" value="Unassembled WGS sequence"/>
</dbReference>
<evidence type="ECO:0000313" key="1">
    <source>
        <dbReference type="EMBL" id="MCI53447.1"/>
    </source>
</evidence>
<comment type="caution">
    <text evidence="1">The sequence shown here is derived from an EMBL/GenBank/DDBJ whole genome shotgun (WGS) entry which is preliminary data.</text>
</comment>
<proteinExistence type="predicted"/>
<dbReference type="EMBL" id="LXQA010463197">
    <property type="protein sequence ID" value="MCI53447.1"/>
    <property type="molecule type" value="Genomic_DNA"/>
</dbReference>
<protein>
    <submittedName>
        <fullName evidence="1">Uncharacterized protein</fullName>
    </submittedName>
</protein>
<evidence type="ECO:0000313" key="2">
    <source>
        <dbReference type="Proteomes" id="UP000265520"/>
    </source>
</evidence>
<sequence>MEERCDCEAVGEEDRIQGFRDKTKADVGEEKGDKYH</sequence>
<name>A0A392SYE6_9FABA</name>
<organism evidence="1 2">
    <name type="scientific">Trifolium medium</name>
    <dbReference type="NCBI Taxonomy" id="97028"/>
    <lineage>
        <taxon>Eukaryota</taxon>
        <taxon>Viridiplantae</taxon>
        <taxon>Streptophyta</taxon>
        <taxon>Embryophyta</taxon>
        <taxon>Tracheophyta</taxon>
        <taxon>Spermatophyta</taxon>
        <taxon>Magnoliopsida</taxon>
        <taxon>eudicotyledons</taxon>
        <taxon>Gunneridae</taxon>
        <taxon>Pentapetalae</taxon>
        <taxon>rosids</taxon>
        <taxon>fabids</taxon>
        <taxon>Fabales</taxon>
        <taxon>Fabaceae</taxon>
        <taxon>Papilionoideae</taxon>
        <taxon>50 kb inversion clade</taxon>
        <taxon>NPAAA clade</taxon>
        <taxon>Hologalegina</taxon>
        <taxon>IRL clade</taxon>
        <taxon>Trifolieae</taxon>
        <taxon>Trifolium</taxon>
    </lineage>
</organism>
<reference evidence="1 2" key="1">
    <citation type="journal article" date="2018" name="Front. Plant Sci.">
        <title>Red Clover (Trifolium pratense) and Zigzag Clover (T. medium) - A Picture of Genomic Similarities and Differences.</title>
        <authorList>
            <person name="Dluhosova J."/>
            <person name="Istvanek J."/>
            <person name="Nedelnik J."/>
            <person name="Repkova J."/>
        </authorList>
    </citation>
    <scope>NUCLEOTIDE SEQUENCE [LARGE SCALE GENOMIC DNA]</scope>
    <source>
        <strain evidence="2">cv. 10/8</strain>
        <tissue evidence="1">Leaf</tissue>
    </source>
</reference>